<protein>
    <submittedName>
        <fullName evidence="5">Putative transcriptional regulator</fullName>
    </submittedName>
</protein>
<dbReference type="OrthoDB" id="1098508at2"/>
<dbReference type="GO" id="GO:0045892">
    <property type="term" value="P:negative regulation of DNA-templated transcription"/>
    <property type="evidence" value="ECO:0007669"/>
    <property type="project" value="InterPro"/>
</dbReference>
<gene>
    <name evidence="5" type="ORF">LX87_03582</name>
</gene>
<accession>A0A327WTJ8</accession>
<evidence type="ECO:0000313" key="6">
    <source>
        <dbReference type="Proteomes" id="UP000248790"/>
    </source>
</evidence>
<dbReference type="InterPro" id="IPR036388">
    <property type="entry name" value="WH-like_DNA-bd_sf"/>
</dbReference>
<dbReference type="Gene3D" id="1.10.10.10">
    <property type="entry name" value="Winged helix-like DNA-binding domain superfamily/Winged helix DNA-binding domain"/>
    <property type="match status" value="1"/>
</dbReference>
<evidence type="ECO:0000256" key="3">
    <source>
        <dbReference type="ARBA" id="ARBA00023125"/>
    </source>
</evidence>
<dbReference type="InterPro" id="IPR005650">
    <property type="entry name" value="BlaI_family"/>
</dbReference>
<keyword evidence="6" id="KW-1185">Reference proteome</keyword>
<dbReference type="InterPro" id="IPR036390">
    <property type="entry name" value="WH_DNA-bd_sf"/>
</dbReference>
<keyword evidence="4" id="KW-0804">Transcription</keyword>
<organism evidence="5 6">
    <name type="scientific">Larkinella arboricola</name>
    <dbReference type="NCBI Taxonomy" id="643671"/>
    <lineage>
        <taxon>Bacteria</taxon>
        <taxon>Pseudomonadati</taxon>
        <taxon>Bacteroidota</taxon>
        <taxon>Cytophagia</taxon>
        <taxon>Cytophagales</taxon>
        <taxon>Spirosomataceae</taxon>
        <taxon>Larkinella</taxon>
    </lineage>
</organism>
<keyword evidence="2" id="KW-0805">Transcription regulation</keyword>
<dbReference type="RefSeq" id="WP_111629614.1">
    <property type="nucleotide sequence ID" value="NZ_QLMC01000004.1"/>
</dbReference>
<comment type="caution">
    <text evidence="5">The sequence shown here is derived from an EMBL/GenBank/DDBJ whole genome shotgun (WGS) entry which is preliminary data.</text>
</comment>
<evidence type="ECO:0000256" key="1">
    <source>
        <dbReference type="ARBA" id="ARBA00011046"/>
    </source>
</evidence>
<dbReference type="PIRSF" id="PIRSF019455">
    <property type="entry name" value="CopR_AtkY"/>
    <property type="match status" value="1"/>
</dbReference>
<evidence type="ECO:0000256" key="4">
    <source>
        <dbReference type="ARBA" id="ARBA00023163"/>
    </source>
</evidence>
<evidence type="ECO:0000256" key="2">
    <source>
        <dbReference type="ARBA" id="ARBA00023015"/>
    </source>
</evidence>
<dbReference type="AlphaFoldDB" id="A0A327WTJ8"/>
<dbReference type="Pfam" id="PF03965">
    <property type="entry name" value="Penicillinase_R"/>
    <property type="match status" value="1"/>
</dbReference>
<reference evidence="5 6" key="1">
    <citation type="submission" date="2018-06" db="EMBL/GenBank/DDBJ databases">
        <title>Genomic Encyclopedia of Archaeal and Bacterial Type Strains, Phase II (KMG-II): from individual species to whole genera.</title>
        <authorList>
            <person name="Goeker M."/>
        </authorList>
    </citation>
    <scope>NUCLEOTIDE SEQUENCE [LARGE SCALE GENOMIC DNA]</scope>
    <source>
        <strain evidence="5 6">DSM 21851</strain>
    </source>
</reference>
<dbReference type="Proteomes" id="UP000248790">
    <property type="component" value="Unassembled WGS sequence"/>
</dbReference>
<keyword evidence="3" id="KW-0238">DNA-binding</keyword>
<sequence>MEVLTKTEEKVMQILWTIRRGFVKDVIDQMADPKPPYNTISSLIRILEKKGFVGHKAYGKTHEYFPTVSKLAYRKFTFQNFLTNYFEGSPEKVVSFMVSEEKLNSEEVQRMMELLDQAGNTAKRDGHAE</sequence>
<comment type="similarity">
    <text evidence="1">Belongs to the BlaI transcriptional regulatory family.</text>
</comment>
<dbReference type="GO" id="GO:0003677">
    <property type="term" value="F:DNA binding"/>
    <property type="evidence" value="ECO:0007669"/>
    <property type="project" value="UniProtKB-KW"/>
</dbReference>
<evidence type="ECO:0000313" key="5">
    <source>
        <dbReference type="EMBL" id="RAJ95833.1"/>
    </source>
</evidence>
<dbReference type="EMBL" id="QLMC01000004">
    <property type="protein sequence ID" value="RAJ95833.1"/>
    <property type="molecule type" value="Genomic_DNA"/>
</dbReference>
<dbReference type="Gene3D" id="1.10.4040.10">
    <property type="entry name" value="Penicillinase repressor domain"/>
    <property type="match status" value="1"/>
</dbReference>
<name>A0A327WTJ8_LARAB</name>
<proteinExistence type="inferred from homology"/>
<dbReference type="SUPFAM" id="SSF46785">
    <property type="entry name" value="Winged helix' DNA-binding domain"/>
    <property type="match status" value="1"/>
</dbReference>